<evidence type="ECO:0000259" key="6">
    <source>
        <dbReference type="PROSITE" id="PS50887"/>
    </source>
</evidence>
<evidence type="ECO:0000313" key="7">
    <source>
        <dbReference type="EMBL" id="SNR79017.1"/>
    </source>
</evidence>
<protein>
    <submittedName>
        <fullName evidence="7">PAS domain S-box-containing protein/diguanylate cyclase (GGDEF) domain-containing protein</fullName>
    </submittedName>
</protein>
<feature type="domain" description="PAS" evidence="3">
    <location>
        <begin position="164"/>
        <end position="233"/>
    </location>
</feature>
<dbReference type="PROSITE" id="PS50883">
    <property type="entry name" value="EAL"/>
    <property type="match status" value="1"/>
</dbReference>
<dbReference type="InterPro" id="IPR013655">
    <property type="entry name" value="PAS_fold_3"/>
</dbReference>
<keyword evidence="8" id="KW-1185">Reference proteome</keyword>
<dbReference type="SMART" id="SM00052">
    <property type="entry name" value="EAL"/>
    <property type="match status" value="1"/>
</dbReference>
<dbReference type="PROSITE" id="PS50112">
    <property type="entry name" value="PAS"/>
    <property type="match status" value="3"/>
</dbReference>
<dbReference type="RefSeq" id="WP_089272904.1">
    <property type="nucleotide sequence ID" value="NZ_FZOC01000002.1"/>
</dbReference>
<dbReference type="InterPro" id="IPR001633">
    <property type="entry name" value="EAL_dom"/>
</dbReference>
<organism evidence="7 8">
    <name type="scientific">Humidesulfovibrio mexicanus</name>
    <dbReference type="NCBI Taxonomy" id="147047"/>
    <lineage>
        <taxon>Bacteria</taxon>
        <taxon>Pseudomonadati</taxon>
        <taxon>Thermodesulfobacteriota</taxon>
        <taxon>Desulfovibrionia</taxon>
        <taxon>Desulfovibrionales</taxon>
        <taxon>Desulfovibrionaceae</taxon>
        <taxon>Humidesulfovibrio</taxon>
    </lineage>
</organism>
<feature type="domain" description="PAC" evidence="4">
    <location>
        <begin position="362"/>
        <end position="414"/>
    </location>
</feature>
<dbReference type="SUPFAM" id="SSF141868">
    <property type="entry name" value="EAL domain-like"/>
    <property type="match status" value="1"/>
</dbReference>
<dbReference type="Pfam" id="PF08448">
    <property type="entry name" value="PAS_4"/>
    <property type="match status" value="1"/>
</dbReference>
<gene>
    <name evidence="7" type="ORF">SAMN04488503_1298</name>
</gene>
<evidence type="ECO:0000259" key="5">
    <source>
        <dbReference type="PROSITE" id="PS50883"/>
    </source>
</evidence>
<dbReference type="Proteomes" id="UP000198324">
    <property type="component" value="Unassembled WGS sequence"/>
</dbReference>
<evidence type="ECO:0000259" key="3">
    <source>
        <dbReference type="PROSITE" id="PS50112"/>
    </source>
</evidence>
<dbReference type="Pfam" id="PF13426">
    <property type="entry name" value="PAS_9"/>
    <property type="match status" value="1"/>
</dbReference>
<comment type="catalytic activity">
    <reaction evidence="1">
        <text>3',3'-c-di-GMP + H2O = 5'-phosphoguanylyl(3'-&gt;5')guanosine + H(+)</text>
        <dbReference type="Rhea" id="RHEA:24902"/>
        <dbReference type="ChEBI" id="CHEBI:15377"/>
        <dbReference type="ChEBI" id="CHEBI:15378"/>
        <dbReference type="ChEBI" id="CHEBI:58754"/>
        <dbReference type="ChEBI" id="CHEBI:58805"/>
        <dbReference type="EC" id="3.1.4.52"/>
    </reaction>
    <physiologicalReaction direction="left-to-right" evidence="1">
        <dbReference type="Rhea" id="RHEA:24903"/>
    </physiologicalReaction>
</comment>
<feature type="domain" description="GGDEF" evidence="6">
    <location>
        <begin position="447"/>
        <end position="580"/>
    </location>
</feature>
<dbReference type="InterPro" id="IPR013656">
    <property type="entry name" value="PAS_4"/>
</dbReference>
<name>A0A238Z6H0_9BACT</name>
<dbReference type="InterPro" id="IPR035919">
    <property type="entry name" value="EAL_sf"/>
</dbReference>
<dbReference type="SMART" id="SM00091">
    <property type="entry name" value="PAS"/>
    <property type="match status" value="3"/>
</dbReference>
<dbReference type="InterPro" id="IPR035965">
    <property type="entry name" value="PAS-like_dom_sf"/>
</dbReference>
<dbReference type="InterPro" id="IPR000014">
    <property type="entry name" value="PAS"/>
</dbReference>
<dbReference type="GO" id="GO:0071732">
    <property type="term" value="P:cellular response to nitric oxide"/>
    <property type="evidence" value="ECO:0007669"/>
    <property type="project" value="UniProtKB-ARBA"/>
</dbReference>
<dbReference type="Gene3D" id="3.20.20.450">
    <property type="entry name" value="EAL domain"/>
    <property type="match status" value="1"/>
</dbReference>
<dbReference type="OrthoDB" id="7673416at2"/>
<dbReference type="SMART" id="SM00086">
    <property type="entry name" value="PAC"/>
    <property type="match status" value="3"/>
</dbReference>
<reference evidence="7 8" key="1">
    <citation type="submission" date="2017-06" db="EMBL/GenBank/DDBJ databases">
        <authorList>
            <person name="Kim H.J."/>
            <person name="Triplett B.A."/>
        </authorList>
    </citation>
    <scope>NUCLEOTIDE SEQUENCE [LARGE SCALE GENOMIC DNA]</scope>
    <source>
        <strain evidence="7 8">DSM 13116</strain>
    </source>
</reference>
<dbReference type="NCBIfam" id="TIGR00229">
    <property type="entry name" value="sensory_box"/>
    <property type="match status" value="3"/>
</dbReference>
<dbReference type="FunFam" id="3.20.20.450:FF:000001">
    <property type="entry name" value="Cyclic di-GMP phosphodiesterase yahA"/>
    <property type="match status" value="1"/>
</dbReference>
<dbReference type="InterPro" id="IPR001610">
    <property type="entry name" value="PAC"/>
</dbReference>
<dbReference type="InterPro" id="IPR043128">
    <property type="entry name" value="Rev_trsase/Diguanyl_cyclase"/>
</dbReference>
<accession>A0A238Z6H0</accession>
<evidence type="ECO:0000256" key="1">
    <source>
        <dbReference type="ARBA" id="ARBA00051114"/>
    </source>
</evidence>
<dbReference type="SUPFAM" id="SSF55785">
    <property type="entry name" value="PYP-like sensor domain (PAS domain)"/>
    <property type="match status" value="3"/>
</dbReference>
<dbReference type="Gene3D" id="3.30.450.20">
    <property type="entry name" value="PAS domain"/>
    <property type="match status" value="3"/>
</dbReference>
<dbReference type="PANTHER" id="PTHR44757">
    <property type="entry name" value="DIGUANYLATE CYCLASE DGCP"/>
    <property type="match status" value="1"/>
</dbReference>
<dbReference type="PROSITE" id="PS50887">
    <property type="entry name" value="GGDEF"/>
    <property type="match status" value="1"/>
</dbReference>
<dbReference type="InterPro" id="IPR052155">
    <property type="entry name" value="Biofilm_reg_signaling"/>
</dbReference>
<feature type="compositionally biased region" description="Polar residues" evidence="2">
    <location>
        <begin position="847"/>
        <end position="856"/>
    </location>
</feature>
<feature type="domain" description="PAS" evidence="3">
    <location>
        <begin position="312"/>
        <end position="347"/>
    </location>
</feature>
<dbReference type="Pfam" id="PF00990">
    <property type="entry name" value="GGDEF"/>
    <property type="match status" value="1"/>
</dbReference>
<dbReference type="PROSITE" id="PS50113">
    <property type="entry name" value="PAC"/>
    <property type="match status" value="1"/>
</dbReference>
<dbReference type="PANTHER" id="PTHR44757:SF2">
    <property type="entry name" value="BIOFILM ARCHITECTURE MAINTENANCE PROTEIN MBAA"/>
    <property type="match status" value="1"/>
</dbReference>
<feature type="domain" description="PAS" evidence="3">
    <location>
        <begin position="38"/>
        <end position="83"/>
    </location>
</feature>
<evidence type="ECO:0000256" key="2">
    <source>
        <dbReference type="SAM" id="MobiDB-lite"/>
    </source>
</evidence>
<feature type="domain" description="EAL" evidence="5">
    <location>
        <begin position="589"/>
        <end position="846"/>
    </location>
</feature>
<dbReference type="Gene3D" id="3.30.70.270">
    <property type="match status" value="1"/>
</dbReference>
<dbReference type="SUPFAM" id="SSF55073">
    <property type="entry name" value="Nucleotide cyclase"/>
    <property type="match status" value="1"/>
</dbReference>
<dbReference type="FunFam" id="3.30.70.270:FF:000001">
    <property type="entry name" value="Diguanylate cyclase domain protein"/>
    <property type="match status" value="1"/>
</dbReference>
<evidence type="ECO:0000313" key="8">
    <source>
        <dbReference type="Proteomes" id="UP000198324"/>
    </source>
</evidence>
<dbReference type="NCBIfam" id="TIGR00254">
    <property type="entry name" value="GGDEF"/>
    <property type="match status" value="1"/>
</dbReference>
<dbReference type="Pfam" id="PF08447">
    <property type="entry name" value="PAS_3"/>
    <property type="match status" value="1"/>
</dbReference>
<dbReference type="AlphaFoldDB" id="A0A238Z6H0"/>
<feature type="region of interest" description="Disordered" evidence="2">
    <location>
        <begin position="846"/>
        <end position="866"/>
    </location>
</feature>
<dbReference type="CDD" id="cd01948">
    <property type="entry name" value="EAL"/>
    <property type="match status" value="1"/>
</dbReference>
<evidence type="ECO:0000259" key="4">
    <source>
        <dbReference type="PROSITE" id="PS50113"/>
    </source>
</evidence>
<dbReference type="GO" id="GO:0071111">
    <property type="term" value="F:cyclic-guanylate-specific phosphodiesterase activity"/>
    <property type="evidence" value="ECO:0007669"/>
    <property type="project" value="UniProtKB-EC"/>
</dbReference>
<dbReference type="EMBL" id="FZOC01000002">
    <property type="protein sequence ID" value="SNR79017.1"/>
    <property type="molecule type" value="Genomic_DNA"/>
</dbReference>
<dbReference type="Pfam" id="PF00563">
    <property type="entry name" value="EAL"/>
    <property type="match status" value="1"/>
</dbReference>
<sequence length="866" mass="96988">MPSDPKNAPDSLRDRLIGLGERSMAKSYYPELRRRLDELERFRSVVDHANDAIFMFLTADWSVADVNETALLMLGLSRAEAIGAHISRFFPQEIAARYAGALQATGDLHFRNGHIVTSLSGAEGHSVPVEITVTLHSFAGTGYAVLIARDVTVRQMIEAELDKSRQLFASFMENSPAMAFIKNLSGRYVFCNPAFGECLGLPPQKIIGRLDTDIWPEDVAAMLREYDAYVQREGKPLMVQEQVRLRSGGPTRHLQVSKFPLMQNRTITGVAAIAVDITRQVQTEQALQQSEDRHRIVAEYTHGMECWIGPAGEMLYVSPSCERITGYQREHFLHNPRGLEDLVHQADLDAWRRFHAHGKDDESLDYRIRHRNGSLRWVNEVKRDVMGSGGGSMGTRISLRDITDRKEMEIQLRHLALHDPLTGLANRTLCLDRIRQAMERSRRRTAHSFSLIFLDLDRFKILNDSLGHTFGDQVLVTVADMLRKSIRSFDTVSRFGGDEFVILLEELASPREAIQAVQRIRNALRQPFSLGGHEIQLTASLGITLGGQGAETPEDLLRNANVAMHQAKKAGRNRFKAFTQAMLERASRLLVLETDLRGAISRGEFFLVYQPIVRLDNAAALHGFEALIRWRHPQNGLISPGEFIPVAEESGLIVDIGLMVLREACQTLMSWRADSPYARELVMSVNLSPRQFSDPTLVEDVKTVLAETGLPPQALKLEITETAIMDNATSAVDKLRRLKSLGMALSIDDFGTGYSSMSSLQQFPLDTLKIDLSFVQRMETGPEGLEIVKAIISLAHSLQLQVIAEGVEREVQRDLLRGLACEYAQGYLYARPLPTQEAWEYMRRSLNRPTSGNDGNNGNGLKAGRK</sequence>
<dbReference type="CDD" id="cd01949">
    <property type="entry name" value="GGDEF"/>
    <property type="match status" value="1"/>
</dbReference>
<dbReference type="InterPro" id="IPR000700">
    <property type="entry name" value="PAS-assoc_C"/>
</dbReference>
<proteinExistence type="predicted"/>
<dbReference type="InterPro" id="IPR029787">
    <property type="entry name" value="Nucleotide_cyclase"/>
</dbReference>
<dbReference type="CDD" id="cd00130">
    <property type="entry name" value="PAS"/>
    <property type="match status" value="3"/>
</dbReference>
<dbReference type="InterPro" id="IPR000160">
    <property type="entry name" value="GGDEF_dom"/>
</dbReference>
<dbReference type="SMART" id="SM00267">
    <property type="entry name" value="GGDEF"/>
    <property type="match status" value="1"/>
</dbReference>